<proteinExistence type="predicted"/>
<accession>A0ABU2FG21</accession>
<organism evidence="2 3">
    <name type="scientific">Haloarcula saliterrae</name>
    <dbReference type="NCBI Taxonomy" id="2950534"/>
    <lineage>
        <taxon>Archaea</taxon>
        <taxon>Methanobacteriati</taxon>
        <taxon>Methanobacteriota</taxon>
        <taxon>Stenosarchaea group</taxon>
        <taxon>Halobacteria</taxon>
        <taxon>Halobacteriales</taxon>
        <taxon>Haloarculaceae</taxon>
        <taxon>Haloarcula</taxon>
    </lineage>
</organism>
<feature type="region of interest" description="Disordered" evidence="1">
    <location>
        <begin position="1"/>
        <end position="20"/>
    </location>
</feature>
<dbReference type="RefSeq" id="WP_310921015.1">
    <property type="nucleotide sequence ID" value="NZ_JAMQON010000005.1"/>
</dbReference>
<keyword evidence="3" id="KW-1185">Reference proteome</keyword>
<evidence type="ECO:0000313" key="2">
    <source>
        <dbReference type="EMBL" id="MDS0261207.1"/>
    </source>
</evidence>
<dbReference type="Proteomes" id="UP001259659">
    <property type="component" value="Unassembled WGS sequence"/>
</dbReference>
<gene>
    <name evidence="2" type="ORF">NDI56_17545</name>
</gene>
<dbReference type="EMBL" id="JAMQON010000005">
    <property type="protein sequence ID" value="MDS0261207.1"/>
    <property type="molecule type" value="Genomic_DNA"/>
</dbReference>
<reference evidence="2 3" key="1">
    <citation type="submission" date="2022-06" db="EMBL/GenBank/DDBJ databases">
        <title>Haloarcula sp. a new haloarchaeum isolate from saline soil.</title>
        <authorList>
            <person name="Strakova D."/>
            <person name="Galisteo C."/>
            <person name="Sanchez-Porro C."/>
            <person name="Ventosa A."/>
        </authorList>
    </citation>
    <scope>NUCLEOTIDE SEQUENCE [LARGE SCALE GENOMIC DNA]</scope>
    <source>
        <strain evidence="2 3">S1CR25-12</strain>
    </source>
</reference>
<evidence type="ECO:0000313" key="3">
    <source>
        <dbReference type="Proteomes" id="UP001259659"/>
    </source>
</evidence>
<sequence>MTRPRELTTPSPGATAEAGDGLVGAVRDRLDAYHERVSRSLARLFRSDGLGLYAKLWGVRTGEIEALPEAFLERTTGTVGSEP</sequence>
<evidence type="ECO:0000256" key="1">
    <source>
        <dbReference type="SAM" id="MobiDB-lite"/>
    </source>
</evidence>
<comment type="caution">
    <text evidence="2">The sequence shown here is derived from an EMBL/GenBank/DDBJ whole genome shotgun (WGS) entry which is preliminary data.</text>
</comment>
<name>A0ABU2FG21_9EURY</name>
<protein>
    <submittedName>
        <fullName evidence="2">Uncharacterized protein</fullName>
    </submittedName>
</protein>